<evidence type="ECO:0000259" key="1">
    <source>
        <dbReference type="Pfam" id="PF24705"/>
    </source>
</evidence>
<dbReference type="EMBL" id="JABBYB010000001">
    <property type="protein sequence ID" value="NMP01683.1"/>
    <property type="molecule type" value="Genomic_DNA"/>
</dbReference>
<dbReference type="RefSeq" id="WP_169043750.1">
    <property type="nucleotide sequence ID" value="NZ_JABBYB010000001.1"/>
</dbReference>
<proteinExistence type="predicted"/>
<accession>A0AAP7CJQ5</accession>
<organism evidence="2 3">
    <name type="scientific">Pseudoalteromonas arctica</name>
    <dbReference type="NCBI Taxonomy" id="394751"/>
    <lineage>
        <taxon>Bacteria</taxon>
        <taxon>Pseudomonadati</taxon>
        <taxon>Pseudomonadota</taxon>
        <taxon>Gammaproteobacteria</taxon>
        <taxon>Alteromonadales</taxon>
        <taxon>Pseudoalteromonadaceae</taxon>
        <taxon>Pseudoalteromonas</taxon>
    </lineage>
</organism>
<evidence type="ECO:0000313" key="2">
    <source>
        <dbReference type="EMBL" id="NMP01683.1"/>
    </source>
</evidence>
<name>A0AAP7CJQ5_9GAMM</name>
<sequence>MSKFEVTKDEDNQQPIPSVWRPIFYNIVKSFVERDYKVSGGLEFVTPISSETASQIEEYIEDYGEQLIMLADETWDSSICIWMGNRWDVLIDLWTESEGRSDLVLSAQVTESGNGFLVNVDMVCVP</sequence>
<dbReference type="AlphaFoldDB" id="A0AAP7CJQ5"/>
<feature type="domain" description="DUF7668" evidence="1">
    <location>
        <begin position="28"/>
        <end position="126"/>
    </location>
</feature>
<dbReference type="Proteomes" id="UP000549590">
    <property type="component" value="Unassembled WGS sequence"/>
</dbReference>
<gene>
    <name evidence="2" type="ORF">HHE94_02945</name>
</gene>
<evidence type="ECO:0000313" key="3">
    <source>
        <dbReference type="Proteomes" id="UP000549590"/>
    </source>
</evidence>
<dbReference type="Pfam" id="PF24705">
    <property type="entry name" value="DUF7668"/>
    <property type="match status" value="1"/>
</dbReference>
<dbReference type="InterPro" id="IPR056085">
    <property type="entry name" value="DUF7668"/>
</dbReference>
<protein>
    <recommendedName>
        <fullName evidence="1">DUF7668 domain-containing protein</fullName>
    </recommendedName>
</protein>
<comment type="caution">
    <text evidence="2">The sequence shown here is derived from an EMBL/GenBank/DDBJ whole genome shotgun (WGS) entry which is preliminary data.</text>
</comment>
<reference evidence="2 3" key="1">
    <citation type="submission" date="2020-04" db="EMBL/GenBank/DDBJ databases">
        <title>Genome sequencing and assembly of Pseudoalteromonas arctica.</title>
        <authorList>
            <person name="Cook G.M."/>
        </authorList>
    </citation>
    <scope>NUCLEOTIDE SEQUENCE [LARGE SCALE GENOMIC DNA]</scope>
    <source>
        <strain evidence="2 3">NEC-BIFX-2020_001</strain>
    </source>
</reference>